<accession>A0ABN9T1F6</accession>
<keyword evidence="3" id="KW-1185">Reference proteome</keyword>
<feature type="region of interest" description="Disordered" evidence="1">
    <location>
        <begin position="291"/>
        <end position="364"/>
    </location>
</feature>
<name>A0ABN9T1F6_9DINO</name>
<feature type="non-terminal residue" evidence="2">
    <location>
        <position position="1"/>
    </location>
</feature>
<dbReference type="EMBL" id="CAUYUJ010014219">
    <property type="protein sequence ID" value="CAK0838392.1"/>
    <property type="molecule type" value="Genomic_DNA"/>
</dbReference>
<feature type="compositionally biased region" description="Gly residues" evidence="1">
    <location>
        <begin position="326"/>
        <end position="344"/>
    </location>
</feature>
<gene>
    <name evidence="2" type="ORF">PCOR1329_LOCUS34346</name>
</gene>
<organism evidence="2 3">
    <name type="scientific">Prorocentrum cordatum</name>
    <dbReference type="NCBI Taxonomy" id="2364126"/>
    <lineage>
        <taxon>Eukaryota</taxon>
        <taxon>Sar</taxon>
        <taxon>Alveolata</taxon>
        <taxon>Dinophyceae</taxon>
        <taxon>Prorocentrales</taxon>
        <taxon>Prorocentraceae</taxon>
        <taxon>Prorocentrum</taxon>
    </lineage>
</organism>
<sequence length="381" mass="39874">VHRFSGERAGAMSAHDWESPDTCPEIIELRGGERRDAPWHKFYETKTKGKYWQCELRGNQVTAGHLASSGHQARIGNGVPPDRSYMVYWEKWVKIKIVKVITREFYGGPPSQEDDDGPAAAGAARPQLALPAPQSQATRTPADAAAAAAPAAAAASDRQTAALIEKQNQLVVSLGELVEKRDRQMEALIEKQNDMVARVAELVEKHRDAFTSLVNTHTQVATTQAELIGKVDALIDKLDAHTPTRMNRLIETETELSVKLDALIGKLNGSGADDFGSVGLPVGVDGGTHGCDSSGGLDHGAPLGADSGAQGGGGGGAWEQWQADGGTQGGGWGEAWQRGGNGGDDGTEDGSQGNGRGGPWAAAGVEAGDSGVVTMHAAAYA</sequence>
<reference evidence="2" key="1">
    <citation type="submission" date="2023-10" db="EMBL/GenBank/DDBJ databases">
        <authorList>
            <person name="Chen Y."/>
            <person name="Shah S."/>
            <person name="Dougan E. K."/>
            <person name="Thang M."/>
            <person name="Chan C."/>
        </authorList>
    </citation>
    <scope>NUCLEOTIDE SEQUENCE [LARGE SCALE GENOMIC DNA]</scope>
</reference>
<evidence type="ECO:0000256" key="1">
    <source>
        <dbReference type="SAM" id="MobiDB-lite"/>
    </source>
</evidence>
<proteinExistence type="predicted"/>
<evidence type="ECO:0000313" key="2">
    <source>
        <dbReference type="EMBL" id="CAK0838392.1"/>
    </source>
</evidence>
<comment type="caution">
    <text evidence="2">The sequence shown here is derived from an EMBL/GenBank/DDBJ whole genome shotgun (WGS) entry which is preliminary data.</text>
</comment>
<dbReference type="Proteomes" id="UP001189429">
    <property type="component" value="Unassembled WGS sequence"/>
</dbReference>
<evidence type="ECO:0000313" key="3">
    <source>
        <dbReference type="Proteomes" id="UP001189429"/>
    </source>
</evidence>
<protein>
    <submittedName>
        <fullName evidence="2">Uncharacterized protein</fullName>
    </submittedName>
</protein>